<protein>
    <recommendedName>
        <fullName evidence="1">DUF3427 domain-containing protein</fullName>
    </recommendedName>
</protein>
<gene>
    <name evidence="2" type="ORF">GCM10022409_09870</name>
</gene>
<comment type="caution">
    <text evidence="2">The sequence shown here is derived from an EMBL/GenBank/DDBJ whole genome shotgun (WGS) entry which is preliminary data.</text>
</comment>
<feature type="domain" description="DUF3427" evidence="1">
    <location>
        <begin position="10"/>
        <end position="119"/>
    </location>
</feature>
<dbReference type="RefSeq" id="WP_345051018.1">
    <property type="nucleotide sequence ID" value="NZ_BAABDK010000010.1"/>
</dbReference>
<organism evidence="2 3">
    <name type="scientific">Hymenobacter glaciei</name>
    <dbReference type="NCBI Taxonomy" id="877209"/>
    <lineage>
        <taxon>Bacteria</taxon>
        <taxon>Pseudomonadati</taxon>
        <taxon>Bacteroidota</taxon>
        <taxon>Cytophagia</taxon>
        <taxon>Cytophagales</taxon>
        <taxon>Hymenobacteraceae</taxon>
        <taxon>Hymenobacter</taxon>
    </lineage>
</organism>
<evidence type="ECO:0000313" key="2">
    <source>
        <dbReference type="EMBL" id="GAA4027882.1"/>
    </source>
</evidence>
<dbReference type="Proteomes" id="UP001501469">
    <property type="component" value="Unassembled WGS sequence"/>
</dbReference>
<accession>A0ABP7TL17</accession>
<name>A0ABP7TL17_9BACT</name>
<sequence>MYTSLDLIPQQVYTRQDLREKFNIIDKTMDTGVFKPRGTRSVWLFVTEEKGQDQTQYKDRLDGDTLHWQGQMSGRTDKLILTHQDEGNELIVFYRLNKAEHPGAGFRYLGRFLYQSHHASHPTSFVLAAEKEV</sequence>
<reference evidence="3" key="1">
    <citation type="journal article" date="2019" name="Int. J. Syst. Evol. Microbiol.">
        <title>The Global Catalogue of Microorganisms (GCM) 10K type strain sequencing project: providing services to taxonomists for standard genome sequencing and annotation.</title>
        <authorList>
            <consortium name="The Broad Institute Genomics Platform"/>
            <consortium name="The Broad Institute Genome Sequencing Center for Infectious Disease"/>
            <person name="Wu L."/>
            <person name="Ma J."/>
        </authorList>
    </citation>
    <scope>NUCLEOTIDE SEQUENCE [LARGE SCALE GENOMIC DNA]</scope>
    <source>
        <strain evidence="3">JCM 17225</strain>
    </source>
</reference>
<dbReference type="Pfam" id="PF11907">
    <property type="entry name" value="DUF3427"/>
    <property type="match status" value="1"/>
</dbReference>
<keyword evidence="3" id="KW-1185">Reference proteome</keyword>
<dbReference type="InterPro" id="IPR021835">
    <property type="entry name" value="DUF3427"/>
</dbReference>
<dbReference type="EMBL" id="BAABDK010000010">
    <property type="protein sequence ID" value="GAA4027882.1"/>
    <property type="molecule type" value="Genomic_DNA"/>
</dbReference>
<evidence type="ECO:0000313" key="3">
    <source>
        <dbReference type="Proteomes" id="UP001501469"/>
    </source>
</evidence>
<evidence type="ECO:0000259" key="1">
    <source>
        <dbReference type="Pfam" id="PF11907"/>
    </source>
</evidence>
<proteinExistence type="predicted"/>